<dbReference type="PANTHER" id="PTHR42339:SF1">
    <property type="entry name" value="HISTONE H1"/>
    <property type="match status" value="1"/>
</dbReference>
<dbReference type="PANTHER" id="PTHR42339">
    <property type="entry name" value="HISTONE H1"/>
    <property type="match status" value="1"/>
</dbReference>
<dbReference type="Proteomes" id="UP000664521">
    <property type="component" value="Unassembled WGS sequence"/>
</dbReference>
<keyword evidence="3" id="KW-1185">Reference proteome</keyword>
<evidence type="ECO:0000313" key="2">
    <source>
        <dbReference type="EMBL" id="CAF9926292.1"/>
    </source>
</evidence>
<gene>
    <name evidence="2" type="ORF">HETSPECPRED_006296</name>
</gene>
<feature type="compositionally biased region" description="Basic and acidic residues" evidence="1">
    <location>
        <begin position="27"/>
        <end position="54"/>
    </location>
</feature>
<proteinExistence type="predicted"/>
<comment type="caution">
    <text evidence="2">The sequence shown here is derived from an EMBL/GenBank/DDBJ whole genome shotgun (WGS) entry which is preliminary data.</text>
</comment>
<organism evidence="2 3">
    <name type="scientific">Heterodermia speciosa</name>
    <dbReference type="NCBI Taxonomy" id="116794"/>
    <lineage>
        <taxon>Eukaryota</taxon>
        <taxon>Fungi</taxon>
        <taxon>Dikarya</taxon>
        <taxon>Ascomycota</taxon>
        <taxon>Pezizomycotina</taxon>
        <taxon>Lecanoromycetes</taxon>
        <taxon>OSLEUM clade</taxon>
        <taxon>Lecanoromycetidae</taxon>
        <taxon>Caliciales</taxon>
        <taxon>Physciaceae</taxon>
        <taxon>Heterodermia</taxon>
    </lineage>
</organism>
<sequence length="252" mass="27469">MPKASTKTSGSKAANNRIEPYSKSSPKIKDKENVDPKTQDSTKPDHDRGDYRDISLDEIKGEVPCYDDAATVRRKLKKLLTDKSIIPGTSKKWTQAAMVAEMQELEKRGHPVPYNQNATGPSARSLGNFLKKTGKMGAGDSPCYYWGYILSEKLRIWNGDKKSKPRLKAEEEFPGGHVREDASTKRMSMPRGGPPPPGAWEPNARGVTPAVPSMPLGPQGLCTGSVVPLMPRGPEVCTGFVPPVPDTSLARL</sequence>
<dbReference type="AlphaFoldDB" id="A0A8H3FJJ3"/>
<accession>A0A8H3FJJ3</accession>
<dbReference type="EMBL" id="CAJPDS010000041">
    <property type="protein sequence ID" value="CAF9926292.1"/>
    <property type="molecule type" value="Genomic_DNA"/>
</dbReference>
<evidence type="ECO:0000256" key="1">
    <source>
        <dbReference type="SAM" id="MobiDB-lite"/>
    </source>
</evidence>
<evidence type="ECO:0000313" key="3">
    <source>
        <dbReference type="Proteomes" id="UP000664521"/>
    </source>
</evidence>
<feature type="region of interest" description="Disordered" evidence="1">
    <location>
        <begin position="1"/>
        <end position="54"/>
    </location>
</feature>
<dbReference type="OrthoDB" id="2592504at2759"/>
<feature type="region of interest" description="Disordered" evidence="1">
    <location>
        <begin position="164"/>
        <end position="212"/>
    </location>
</feature>
<feature type="compositionally biased region" description="Polar residues" evidence="1">
    <location>
        <begin position="1"/>
        <end position="14"/>
    </location>
</feature>
<reference evidence="2" key="1">
    <citation type="submission" date="2021-03" db="EMBL/GenBank/DDBJ databases">
        <authorList>
            <person name="Tagirdzhanova G."/>
        </authorList>
    </citation>
    <scope>NUCLEOTIDE SEQUENCE</scope>
</reference>
<name>A0A8H3FJJ3_9LECA</name>
<protein>
    <submittedName>
        <fullName evidence="2">Uncharacterized protein</fullName>
    </submittedName>
</protein>